<organism evidence="2 3">
    <name type="scientific">Nonomuraea corallina</name>
    <dbReference type="NCBI Taxonomy" id="2989783"/>
    <lineage>
        <taxon>Bacteria</taxon>
        <taxon>Bacillati</taxon>
        <taxon>Actinomycetota</taxon>
        <taxon>Actinomycetes</taxon>
        <taxon>Streptosporangiales</taxon>
        <taxon>Streptosporangiaceae</taxon>
        <taxon>Nonomuraea</taxon>
    </lineage>
</organism>
<accession>A0ABT4S4P7</accession>
<feature type="transmembrane region" description="Helical" evidence="1">
    <location>
        <begin position="45"/>
        <end position="66"/>
    </location>
</feature>
<evidence type="ECO:0000313" key="3">
    <source>
        <dbReference type="Proteomes" id="UP001144036"/>
    </source>
</evidence>
<keyword evidence="3" id="KW-1185">Reference proteome</keyword>
<gene>
    <name evidence="2" type="ORF">OUY22_02075</name>
</gene>
<protein>
    <recommendedName>
        <fullName evidence="4">DUF2631 domain-containing protein</fullName>
    </recommendedName>
</protein>
<comment type="caution">
    <text evidence="2">The sequence shown here is derived from an EMBL/GenBank/DDBJ whole genome shotgun (WGS) entry which is preliminary data.</text>
</comment>
<keyword evidence="1" id="KW-0812">Transmembrane</keyword>
<keyword evidence="1" id="KW-1133">Transmembrane helix</keyword>
<proteinExistence type="predicted"/>
<feature type="transmembrane region" description="Helical" evidence="1">
    <location>
        <begin position="23"/>
        <end position="39"/>
    </location>
</feature>
<evidence type="ECO:0008006" key="4">
    <source>
        <dbReference type="Google" id="ProtNLM"/>
    </source>
</evidence>
<keyword evidence="1" id="KW-0472">Membrane</keyword>
<reference evidence="2" key="1">
    <citation type="submission" date="2022-11" db="EMBL/GenBank/DDBJ databases">
        <title>Nonomuraea corallina sp. nov., a new species of the genus Nonomuraea isolated from sea side sediment in Thai sea.</title>
        <authorList>
            <person name="Ngamcharungchit C."/>
            <person name="Matsumoto A."/>
            <person name="Suriyachadkun C."/>
            <person name="Panbangred W."/>
            <person name="Inahashi Y."/>
            <person name="Intra B."/>
        </authorList>
    </citation>
    <scope>NUCLEOTIDE SEQUENCE</scope>
    <source>
        <strain evidence="2">MCN248</strain>
    </source>
</reference>
<name>A0ABT4S4P7_9ACTN</name>
<evidence type="ECO:0000256" key="1">
    <source>
        <dbReference type="SAM" id="Phobius"/>
    </source>
</evidence>
<dbReference type="EMBL" id="JAPNNL010000004">
    <property type="protein sequence ID" value="MDA0632188.1"/>
    <property type="molecule type" value="Genomic_DNA"/>
</dbReference>
<evidence type="ECO:0000313" key="2">
    <source>
        <dbReference type="EMBL" id="MDA0632188.1"/>
    </source>
</evidence>
<sequence>MTDPYTITTDRPSDSEKTSTPRMALWTVFIICLAANLAANTIGGWGVLVGVVTGLVALACGAGLIVDHRNRRRL</sequence>
<dbReference type="Proteomes" id="UP001144036">
    <property type="component" value="Unassembled WGS sequence"/>
</dbReference>
<dbReference type="RefSeq" id="WP_270152968.1">
    <property type="nucleotide sequence ID" value="NZ_JAPNNL010000004.1"/>
</dbReference>